<dbReference type="PANTHER" id="PTHR23513:SF6">
    <property type="entry name" value="MAJOR FACILITATOR SUPERFAMILY ASSOCIATED DOMAIN-CONTAINING PROTEIN"/>
    <property type="match status" value="1"/>
</dbReference>
<comment type="subcellular location">
    <subcellularLocation>
        <location evidence="1">Cell membrane</location>
        <topology evidence="1">Multi-pass membrane protein</topology>
    </subcellularLocation>
</comment>
<evidence type="ECO:0000259" key="8">
    <source>
        <dbReference type="PROSITE" id="PS50850"/>
    </source>
</evidence>
<dbReference type="STRING" id="285458.BGM19_34145"/>
<organism evidence="9 10">
    <name type="scientific">Streptomyces agglomeratus</name>
    <dbReference type="NCBI Taxonomy" id="285458"/>
    <lineage>
        <taxon>Bacteria</taxon>
        <taxon>Bacillati</taxon>
        <taxon>Actinomycetota</taxon>
        <taxon>Actinomycetes</taxon>
        <taxon>Kitasatosporales</taxon>
        <taxon>Streptomycetaceae</taxon>
        <taxon>Streptomyces</taxon>
    </lineage>
</organism>
<feature type="transmembrane region" description="Helical" evidence="7">
    <location>
        <begin position="304"/>
        <end position="324"/>
    </location>
</feature>
<keyword evidence="5 7" id="KW-0472">Membrane</keyword>
<feature type="transmembrane region" description="Helical" evidence="7">
    <location>
        <begin position="252"/>
        <end position="273"/>
    </location>
</feature>
<evidence type="ECO:0000256" key="5">
    <source>
        <dbReference type="ARBA" id="ARBA00023136"/>
    </source>
</evidence>
<feature type="domain" description="Major facilitator superfamily (MFS) profile" evidence="8">
    <location>
        <begin position="213"/>
        <end position="422"/>
    </location>
</feature>
<dbReference type="GO" id="GO:0022857">
    <property type="term" value="F:transmembrane transporter activity"/>
    <property type="evidence" value="ECO:0007669"/>
    <property type="project" value="InterPro"/>
</dbReference>
<dbReference type="Gene3D" id="1.20.1250.20">
    <property type="entry name" value="MFS general substrate transporter like domains"/>
    <property type="match status" value="1"/>
</dbReference>
<dbReference type="InterPro" id="IPR020846">
    <property type="entry name" value="MFS_dom"/>
</dbReference>
<evidence type="ECO:0000256" key="7">
    <source>
        <dbReference type="SAM" id="Phobius"/>
    </source>
</evidence>
<dbReference type="Proteomes" id="UP000095759">
    <property type="component" value="Unassembled WGS sequence"/>
</dbReference>
<dbReference type="OrthoDB" id="9815525at2"/>
<feature type="transmembrane region" description="Helical" evidence="7">
    <location>
        <begin position="40"/>
        <end position="62"/>
    </location>
</feature>
<accession>A0A1E5PHY7</accession>
<evidence type="ECO:0000313" key="10">
    <source>
        <dbReference type="Proteomes" id="UP000095759"/>
    </source>
</evidence>
<proteinExistence type="predicted"/>
<gene>
    <name evidence="9" type="ORF">AS594_02650</name>
</gene>
<name>A0A1E5PHY7_9ACTN</name>
<keyword evidence="2" id="KW-1003">Cell membrane</keyword>
<dbReference type="EMBL" id="MEHJ01000001">
    <property type="protein sequence ID" value="OEJ29178.1"/>
    <property type="molecule type" value="Genomic_DNA"/>
</dbReference>
<feature type="transmembrane region" description="Helical" evidence="7">
    <location>
        <begin position="159"/>
        <end position="180"/>
    </location>
</feature>
<evidence type="ECO:0000256" key="1">
    <source>
        <dbReference type="ARBA" id="ARBA00004651"/>
    </source>
</evidence>
<feature type="transmembrane region" description="Helical" evidence="7">
    <location>
        <begin position="345"/>
        <end position="364"/>
    </location>
</feature>
<evidence type="ECO:0000256" key="4">
    <source>
        <dbReference type="ARBA" id="ARBA00022989"/>
    </source>
</evidence>
<comment type="caution">
    <text evidence="9">The sequence shown here is derived from an EMBL/GenBank/DDBJ whole genome shotgun (WGS) entry which is preliminary data.</text>
</comment>
<keyword evidence="4 7" id="KW-1133">Transmembrane helix</keyword>
<feature type="transmembrane region" description="Helical" evidence="7">
    <location>
        <begin position="216"/>
        <end position="240"/>
    </location>
</feature>
<feature type="transmembrane region" description="Helical" evidence="7">
    <location>
        <begin position="370"/>
        <end position="389"/>
    </location>
</feature>
<feature type="transmembrane region" description="Helical" evidence="7">
    <location>
        <begin position="280"/>
        <end position="298"/>
    </location>
</feature>
<dbReference type="GO" id="GO:0005886">
    <property type="term" value="C:plasma membrane"/>
    <property type="evidence" value="ECO:0007669"/>
    <property type="project" value="UniProtKB-SubCell"/>
</dbReference>
<feature type="transmembrane region" description="Helical" evidence="7">
    <location>
        <begin position="83"/>
        <end position="113"/>
    </location>
</feature>
<evidence type="ECO:0000256" key="6">
    <source>
        <dbReference type="SAM" id="MobiDB-lite"/>
    </source>
</evidence>
<dbReference type="CDD" id="cd06173">
    <property type="entry name" value="MFS_MefA_like"/>
    <property type="match status" value="1"/>
</dbReference>
<dbReference type="InterPro" id="IPR036259">
    <property type="entry name" value="MFS_trans_sf"/>
</dbReference>
<evidence type="ECO:0000313" key="9">
    <source>
        <dbReference type="EMBL" id="OEJ29178.1"/>
    </source>
</evidence>
<sequence length="422" mass="43228">MRDFRLLLAGAAAGQFGAHVTLVALPLVAVLELEATAFQVGLLTAAETAAFLVIGLPAGAWVDRMRKLPLMIRADVVRAVAMASVPAAGVAGVLTMVQLYVVALVTGVATVFFDVAHQSFLPQLLPRDQLVKGNGALETVRSSAQVTGPGLGGGLVQLLGAHLAVVADAIGYVLSALFLWRIKRPEPRPEAVPGASLRADIAEGLRFVLGQPLLRVIAAATALGNFFTALLLATQTVFLVRDLGLQPGAVGLVLSAAAVGGLLGALVAGTLAAQLGHARIIWLSALVTGPFALLWPLSEQAGGAVVFALGSGIVFFGAVVYNVAQVSFRQSLCPPGLLGRMNATLRFLMWGTLPLGALAGGALADGFGARTALVCCAAGFLAVPLPLLLSPLRGMRDLPNVPVHPESTAAGTDERAPATPLA</sequence>
<feature type="region of interest" description="Disordered" evidence="6">
    <location>
        <begin position="403"/>
        <end position="422"/>
    </location>
</feature>
<dbReference type="PANTHER" id="PTHR23513">
    <property type="entry name" value="INTEGRAL MEMBRANE EFFLUX PROTEIN-RELATED"/>
    <property type="match status" value="1"/>
</dbReference>
<dbReference type="InterPro" id="IPR011701">
    <property type="entry name" value="MFS"/>
</dbReference>
<dbReference type="SUPFAM" id="SSF103473">
    <property type="entry name" value="MFS general substrate transporter"/>
    <property type="match status" value="1"/>
</dbReference>
<dbReference type="AlphaFoldDB" id="A0A1E5PHY7"/>
<reference evidence="9 10" key="1">
    <citation type="submission" date="2016-08" db="EMBL/GenBank/DDBJ databases">
        <title>Complete genome sequence of Streptomyces agglomeratus strain 6-3-2, a novel anti-MRSA actinomycete isolated from Wuli of Tebit, China.</title>
        <authorList>
            <person name="Chen X."/>
        </authorList>
    </citation>
    <scope>NUCLEOTIDE SEQUENCE [LARGE SCALE GENOMIC DNA]</scope>
    <source>
        <strain evidence="9 10">6-3-2</strain>
    </source>
</reference>
<keyword evidence="10" id="KW-1185">Reference proteome</keyword>
<dbReference type="Pfam" id="PF07690">
    <property type="entry name" value="MFS_1"/>
    <property type="match status" value="1"/>
</dbReference>
<dbReference type="PROSITE" id="PS50850">
    <property type="entry name" value="MFS"/>
    <property type="match status" value="1"/>
</dbReference>
<evidence type="ECO:0000256" key="3">
    <source>
        <dbReference type="ARBA" id="ARBA00022692"/>
    </source>
</evidence>
<keyword evidence="3 7" id="KW-0812">Transmembrane</keyword>
<protein>
    <submittedName>
        <fullName evidence="9">MFS transporter</fullName>
    </submittedName>
</protein>
<evidence type="ECO:0000256" key="2">
    <source>
        <dbReference type="ARBA" id="ARBA00022475"/>
    </source>
</evidence>